<proteinExistence type="predicted"/>
<keyword evidence="3" id="KW-1185">Reference proteome</keyword>
<feature type="non-terminal residue" evidence="2">
    <location>
        <position position="269"/>
    </location>
</feature>
<accession>A0A2H5Q829</accession>
<sequence>MDDIEEQNETKFSDFDGRPKRRKQTKKKHLLKRSTDDKVIMQYNQYGVPVVDGANDLRSYIGVLVRDNISILYDDWRRVPLEIKDKLWDYLQKKFELDIRSKKHVVQSIRIVLRNFICALNTEFIQPNKDNCSQLKLPPWEYPRIRKLEWKQFVDNVPGPEFEDKSNKAIKMREQIKYNHHLGSTGYSGMLHRKDELKSQVDQGSFQTHGVNDILSAALGKQPNGSRVQELRKSIIPTMYFHIPNTADLLGQRMAIERKDRSHTIYKNL</sequence>
<dbReference type="PANTHER" id="PTHR33018:SF34">
    <property type="entry name" value="OS02G0472350 PROTEIN"/>
    <property type="match status" value="1"/>
</dbReference>
<reference evidence="2 3" key="1">
    <citation type="journal article" date="2017" name="Front. Genet.">
        <title>Draft sequencing of the heterozygous diploid genome of Satsuma (Citrus unshiu Marc.) using a hybrid assembly approach.</title>
        <authorList>
            <person name="Shimizu T."/>
            <person name="Tanizawa Y."/>
            <person name="Mochizuki T."/>
            <person name="Nagasaki H."/>
            <person name="Yoshioka T."/>
            <person name="Toyoda A."/>
            <person name="Fujiyama A."/>
            <person name="Kaminuma E."/>
            <person name="Nakamura Y."/>
        </authorList>
    </citation>
    <scope>NUCLEOTIDE SEQUENCE [LARGE SCALE GENOMIC DNA]</scope>
    <source>
        <strain evidence="3">cv. Miyagawa wase</strain>
    </source>
</reference>
<feature type="region of interest" description="Disordered" evidence="1">
    <location>
        <begin position="1"/>
        <end position="28"/>
    </location>
</feature>
<dbReference type="Proteomes" id="UP000236630">
    <property type="component" value="Unassembled WGS sequence"/>
</dbReference>
<organism evidence="2 3">
    <name type="scientific">Citrus unshiu</name>
    <name type="common">Satsuma mandarin</name>
    <name type="synonym">Citrus nobilis var. unshiu</name>
    <dbReference type="NCBI Taxonomy" id="55188"/>
    <lineage>
        <taxon>Eukaryota</taxon>
        <taxon>Viridiplantae</taxon>
        <taxon>Streptophyta</taxon>
        <taxon>Embryophyta</taxon>
        <taxon>Tracheophyta</taxon>
        <taxon>Spermatophyta</taxon>
        <taxon>Magnoliopsida</taxon>
        <taxon>eudicotyledons</taxon>
        <taxon>Gunneridae</taxon>
        <taxon>Pentapetalae</taxon>
        <taxon>rosids</taxon>
        <taxon>malvids</taxon>
        <taxon>Sapindales</taxon>
        <taxon>Rutaceae</taxon>
        <taxon>Aurantioideae</taxon>
        <taxon>Citrus</taxon>
    </lineage>
</organism>
<evidence type="ECO:0000313" key="3">
    <source>
        <dbReference type="Proteomes" id="UP000236630"/>
    </source>
</evidence>
<gene>
    <name evidence="2" type="ORF">CUMW_204870</name>
</gene>
<feature type="compositionally biased region" description="Basic residues" evidence="1">
    <location>
        <begin position="19"/>
        <end position="28"/>
    </location>
</feature>
<comment type="caution">
    <text evidence="2">The sequence shown here is derived from an EMBL/GenBank/DDBJ whole genome shotgun (WGS) entry which is preliminary data.</text>
</comment>
<dbReference type="EMBL" id="BDQV01000246">
    <property type="protein sequence ID" value="GAY60797.1"/>
    <property type="molecule type" value="Genomic_DNA"/>
</dbReference>
<protein>
    <submittedName>
        <fullName evidence="2">Uncharacterized protein</fullName>
    </submittedName>
</protein>
<evidence type="ECO:0000313" key="2">
    <source>
        <dbReference type="EMBL" id="GAY60797.1"/>
    </source>
</evidence>
<name>A0A2H5Q829_CITUN</name>
<evidence type="ECO:0000256" key="1">
    <source>
        <dbReference type="SAM" id="MobiDB-lite"/>
    </source>
</evidence>
<feature type="compositionally biased region" description="Basic and acidic residues" evidence="1">
    <location>
        <begin position="8"/>
        <end position="18"/>
    </location>
</feature>
<dbReference type="AlphaFoldDB" id="A0A2H5Q829"/>
<dbReference type="PANTHER" id="PTHR33018">
    <property type="entry name" value="OS10G0338966 PROTEIN-RELATED"/>
    <property type="match status" value="1"/>
</dbReference>